<dbReference type="VEuPathDB" id="TriTrypDB:BSAL_42755"/>
<gene>
    <name evidence="2" type="ORF">BSAL_42755</name>
</gene>
<evidence type="ECO:0000313" key="2">
    <source>
        <dbReference type="EMBL" id="CUG93413.1"/>
    </source>
</evidence>
<feature type="region of interest" description="Disordered" evidence="1">
    <location>
        <begin position="362"/>
        <end position="407"/>
    </location>
</feature>
<feature type="region of interest" description="Disordered" evidence="1">
    <location>
        <begin position="1"/>
        <end position="29"/>
    </location>
</feature>
<feature type="compositionally biased region" description="Low complexity" evidence="1">
    <location>
        <begin position="394"/>
        <end position="407"/>
    </location>
</feature>
<dbReference type="Proteomes" id="UP000051952">
    <property type="component" value="Unassembled WGS sequence"/>
</dbReference>
<feature type="compositionally biased region" description="Polar residues" evidence="1">
    <location>
        <begin position="1"/>
        <end position="10"/>
    </location>
</feature>
<evidence type="ECO:0000313" key="3">
    <source>
        <dbReference type="Proteomes" id="UP000051952"/>
    </source>
</evidence>
<sequence length="640" mass="70737">MSLQSSSLQGSPIPRGPRRGKASHYSSPVSEVGMWKAKSNSVQNVLDDKMSALDHFRSEQLKAATVNYQHIFERSSSLGSVLMQVRSTIEGCLSALGPDRTHRMMECLQQVSSEVDELRECCQQLSISNDHEVVLLNDVLRTSTELKSCLKNRAEVGEQEYKKLVQSCEKQEALVARARTYIKVCIAERLAWQQDHGCNPARLPVHVDSFVARCRKTLESLTDIQSSSSLPSVAVLETANDSSRRFLRRAEETLSDGAVLLRYVTPRDELQLLEDALRNSGTDVTAQKELADRERRFERARDDVIRQSSTAIQSISSVKVALLDIREQLNRFKRDGFVIQLCSRIVNAVSAATVAPVVLQDASGGDSNVHGENLQRRETTVVPQRRSVTTQPTPGHSSPRSRGSRLLSNSVGAVASLVSPKRAQSIAFRTNTQNATASDVELANSGSLHNVPQPDVLDNSFGGQRFTANVVTSLSWKSPASASIAEEIQSMNPTPKSVSIQISPTSGIRTSFDAPSQVKYNSKARPQWEEQPFQSENEWPIPTTIQLVFDHVDNPKVRASLDNHRISSIIKRSSQTSLKVEEALKRVEALNNSTRNPAPPPRPLAPRTDHSDTLQKTSTVPNKYPITQTFRRSTSATSTK</sequence>
<accession>A0A0S4JT54</accession>
<name>A0A0S4JT54_BODSA</name>
<reference evidence="3" key="1">
    <citation type="submission" date="2015-09" db="EMBL/GenBank/DDBJ databases">
        <authorList>
            <consortium name="Pathogen Informatics"/>
        </authorList>
    </citation>
    <scope>NUCLEOTIDE SEQUENCE [LARGE SCALE GENOMIC DNA]</scope>
    <source>
        <strain evidence="3">Lake Konstanz</strain>
    </source>
</reference>
<dbReference type="EMBL" id="CYKH01002151">
    <property type="protein sequence ID" value="CUG93413.1"/>
    <property type="molecule type" value="Genomic_DNA"/>
</dbReference>
<keyword evidence="3" id="KW-1185">Reference proteome</keyword>
<feature type="region of interest" description="Disordered" evidence="1">
    <location>
        <begin position="589"/>
        <end position="640"/>
    </location>
</feature>
<dbReference type="AlphaFoldDB" id="A0A0S4JT54"/>
<feature type="compositionally biased region" description="Polar residues" evidence="1">
    <location>
        <begin position="614"/>
        <end position="640"/>
    </location>
</feature>
<organism evidence="2 3">
    <name type="scientific">Bodo saltans</name>
    <name type="common">Flagellated protozoan</name>
    <dbReference type="NCBI Taxonomy" id="75058"/>
    <lineage>
        <taxon>Eukaryota</taxon>
        <taxon>Discoba</taxon>
        <taxon>Euglenozoa</taxon>
        <taxon>Kinetoplastea</taxon>
        <taxon>Metakinetoplastina</taxon>
        <taxon>Eubodonida</taxon>
        <taxon>Bodonidae</taxon>
        <taxon>Bodo</taxon>
    </lineage>
</organism>
<evidence type="ECO:0000256" key="1">
    <source>
        <dbReference type="SAM" id="MobiDB-lite"/>
    </source>
</evidence>
<protein>
    <submittedName>
        <fullName evidence="2">Uncharacterized protein</fullName>
    </submittedName>
</protein>
<proteinExistence type="predicted"/>